<reference evidence="2 3" key="1">
    <citation type="submission" date="2019-01" db="EMBL/GenBank/DDBJ databases">
        <title>Draft genome sequences of Macrococcus caseolyticus, Macrococcus canis, Macrococcus bohemicus and Macrococcus goetzii.</title>
        <authorList>
            <person name="Mazhar S."/>
            <person name="Altermann E."/>
            <person name="Hill C."/>
            <person name="Mcauliffe O."/>
        </authorList>
    </citation>
    <scope>NUCLEOTIDE SEQUENCE [LARGE SCALE GENOMIC DNA]</scope>
    <source>
        <strain evidence="2 3">DPC7162</strain>
    </source>
</reference>
<comment type="caution">
    <text evidence="2">The sequence shown here is derived from an EMBL/GenBank/DDBJ whole genome shotgun (WGS) entry which is preliminary data.</text>
</comment>
<gene>
    <name evidence="2" type="ORF">ETI04_00650</name>
</gene>
<protein>
    <submittedName>
        <fullName evidence="2">Uncharacterized protein</fullName>
    </submittedName>
</protein>
<keyword evidence="1" id="KW-0175">Coiled coil</keyword>
<organism evidence="2 3">
    <name type="scientific">Macrococcoides canis</name>
    <dbReference type="NCBI Taxonomy" id="1855823"/>
    <lineage>
        <taxon>Bacteria</taxon>
        <taxon>Bacillati</taxon>
        <taxon>Bacillota</taxon>
        <taxon>Bacilli</taxon>
        <taxon>Bacillales</taxon>
        <taxon>Staphylococcaceae</taxon>
        <taxon>Macrococcoides</taxon>
    </lineage>
</organism>
<sequence>MTNVSTNDNLNYDYEVAITLENTIQPIETILEIFSPDLYEKYIKAYNLSGKEYQLINKDLKRIYTGYEKVRNRDNKRKKDYLLFDLINEDGSPIPKIDNRKSNGGSKHEITKLFTALLLLALHNNELDDKTRTTRQWLAYFGFITNRLNDDYNLITNPKLDSNKFFSNSKEAQSYISEIAIQRYNNYLNLLSIFSKMLDDDILIREYENKKVGSSITENETAGMFKNSCNTYVDIFKKKFNTLMTQLDSKKMIKYRMYKIGVTKERDNIELNSKQLHQLTLLETRVKEELDIHGVYGYQLYANFNFRNKLNSILISEGLKVDGEIIKLQYVYSAYTITKNFTSVELADYLNENEDIKEYYEQANEILVDKYRLKRLDLYNIAMRRKINSKNSKLREAKEELDKFPKLVKGRLTKEHREAKKKVSKLKNDIEYEHKNLEFGLKMIEKYHDGLDKFSDYKKYD</sequence>
<evidence type="ECO:0000313" key="2">
    <source>
        <dbReference type="EMBL" id="TDM18028.1"/>
    </source>
</evidence>
<name>A0A4R6C6I8_9STAP</name>
<accession>A0A4R6C6I8</accession>
<dbReference type="AlphaFoldDB" id="A0A4R6C6I8"/>
<dbReference type="EMBL" id="SDQG01000001">
    <property type="protein sequence ID" value="TDM18028.1"/>
    <property type="molecule type" value="Genomic_DNA"/>
</dbReference>
<feature type="coiled-coil region" evidence="1">
    <location>
        <begin position="346"/>
        <end position="429"/>
    </location>
</feature>
<dbReference type="Proteomes" id="UP000294865">
    <property type="component" value="Unassembled WGS sequence"/>
</dbReference>
<evidence type="ECO:0000313" key="3">
    <source>
        <dbReference type="Proteomes" id="UP000294865"/>
    </source>
</evidence>
<proteinExistence type="predicted"/>
<evidence type="ECO:0000256" key="1">
    <source>
        <dbReference type="SAM" id="Coils"/>
    </source>
</evidence>
<dbReference type="RefSeq" id="WP_133418666.1">
    <property type="nucleotide sequence ID" value="NZ_SDQG01000001.1"/>
</dbReference>